<keyword evidence="4 9" id="KW-0812">Transmembrane</keyword>
<feature type="domain" description="Polysaccharide chain length determinant N-terminal" evidence="10">
    <location>
        <begin position="12"/>
        <end position="96"/>
    </location>
</feature>
<keyword evidence="12" id="KW-1185">Reference proteome</keyword>
<evidence type="ECO:0000313" key="12">
    <source>
        <dbReference type="Proteomes" id="UP001157034"/>
    </source>
</evidence>
<dbReference type="InterPro" id="IPR003856">
    <property type="entry name" value="LPS_length_determ_N"/>
</dbReference>
<protein>
    <submittedName>
        <fullName evidence="11">Capsular exopolysaccharide biosynthesis protein</fullName>
    </submittedName>
</protein>
<comment type="similarity">
    <text evidence="2">Belongs to the CpsC/CapA family.</text>
</comment>
<dbReference type="PANTHER" id="PTHR32309:SF31">
    <property type="entry name" value="CAPSULAR EXOPOLYSACCHARIDE FAMILY"/>
    <property type="match status" value="1"/>
</dbReference>
<proteinExistence type="inferred from homology"/>
<accession>A0ABQ6K0V9</accession>
<dbReference type="InterPro" id="IPR005702">
    <property type="entry name" value="Wzc-like_C"/>
</dbReference>
<evidence type="ECO:0000256" key="5">
    <source>
        <dbReference type="ARBA" id="ARBA00022741"/>
    </source>
</evidence>
<dbReference type="PANTHER" id="PTHR32309">
    <property type="entry name" value="TYROSINE-PROTEIN KINASE"/>
    <property type="match status" value="1"/>
</dbReference>
<dbReference type="NCBIfam" id="TIGR01007">
    <property type="entry name" value="eps_fam"/>
    <property type="match status" value="1"/>
</dbReference>
<dbReference type="InterPro" id="IPR033756">
    <property type="entry name" value="YlxH/NBP35"/>
</dbReference>
<dbReference type="SUPFAM" id="SSF52540">
    <property type="entry name" value="P-loop containing nucleoside triphosphate hydrolases"/>
    <property type="match status" value="1"/>
</dbReference>
<keyword evidence="3" id="KW-1003">Cell membrane</keyword>
<organism evidence="11 12">
    <name type="scientific">Pseudolysinimonas kribbensis</name>
    <dbReference type="NCBI Taxonomy" id="433641"/>
    <lineage>
        <taxon>Bacteria</taxon>
        <taxon>Bacillati</taxon>
        <taxon>Actinomycetota</taxon>
        <taxon>Actinomycetes</taxon>
        <taxon>Micrococcales</taxon>
        <taxon>Microbacteriaceae</taxon>
        <taxon>Pseudolysinimonas</taxon>
    </lineage>
</organism>
<dbReference type="EMBL" id="BSVB01000001">
    <property type="protein sequence ID" value="GMA93421.1"/>
    <property type="molecule type" value="Genomic_DNA"/>
</dbReference>
<dbReference type="Gene3D" id="3.40.50.300">
    <property type="entry name" value="P-loop containing nucleotide triphosphate hydrolases"/>
    <property type="match status" value="1"/>
</dbReference>
<dbReference type="InterPro" id="IPR027417">
    <property type="entry name" value="P-loop_NTPase"/>
</dbReference>
<dbReference type="RefSeq" id="WP_284252216.1">
    <property type="nucleotide sequence ID" value="NZ_BAAAQO010000005.1"/>
</dbReference>
<dbReference type="InterPro" id="IPR050445">
    <property type="entry name" value="Bact_polysacc_biosynth/exp"/>
</dbReference>
<evidence type="ECO:0000256" key="8">
    <source>
        <dbReference type="ARBA" id="ARBA00023136"/>
    </source>
</evidence>
<comment type="subcellular location">
    <subcellularLocation>
        <location evidence="1">Cell membrane</location>
        <topology evidence="1">Multi-pass membrane protein</topology>
    </subcellularLocation>
</comment>
<feature type="transmembrane region" description="Helical" evidence="9">
    <location>
        <begin position="20"/>
        <end position="38"/>
    </location>
</feature>
<dbReference type="Pfam" id="PF02706">
    <property type="entry name" value="Wzz"/>
    <property type="match status" value="1"/>
</dbReference>
<keyword evidence="8 9" id="KW-0472">Membrane</keyword>
<gene>
    <name evidence="11" type="ORF">GCM10025881_02450</name>
</gene>
<evidence type="ECO:0000256" key="4">
    <source>
        <dbReference type="ARBA" id="ARBA00022692"/>
    </source>
</evidence>
<dbReference type="Proteomes" id="UP001157034">
    <property type="component" value="Unassembled WGS sequence"/>
</dbReference>
<comment type="caution">
    <text evidence="11">The sequence shown here is derived from an EMBL/GenBank/DDBJ whole genome shotgun (WGS) entry which is preliminary data.</text>
</comment>
<reference evidence="12" key="1">
    <citation type="journal article" date="2019" name="Int. J. Syst. Evol. Microbiol.">
        <title>The Global Catalogue of Microorganisms (GCM) 10K type strain sequencing project: providing services to taxonomists for standard genome sequencing and annotation.</title>
        <authorList>
            <consortium name="The Broad Institute Genomics Platform"/>
            <consortium name="The Broad Institute Genome Sequencing Center for Infectious Disease"/>
            <person name="Wu L."/>
            <person name="Ma J."/>
        </authorList>
    </citation>
    <scope>NUCLEOTIDE SEQUENCE [LARGE SCALE GENOMIC DNA]</scope>
    <source>
        <strain evidence="12">NBRC 108894</strain>
    </source>
</reference>
<dbReference type="CDD" id="cd05387">
    <property type="entry name" value="BY-kinase"/>
    <property type="match status" value="1"/>
</dbReference>
<evidence type="ECO:0000256" key="3">
    <source>
        <dbReference type="ARBA" id="ARBA00022475"/>
    </source>
</evidence>
<evidence type="ECO:0000256" key="7">
    <source>
        <dbReference type="ARBA" id="ARBA00022989"/>
    </source>
</evidence>
<evidence type="ECO:0000259" key="10">
    <source>
        <dbReference type="Pfam" id="PF02706"/>
    </source>
</evidence>
<evidence type="ECO:0000256" key="9">
    <source>
        <dbReference type="SAM" id="Phobius"/>
    </source>
</evidence>
<keyword evidence="6" id="KW-0067">ATP-binding</keyword>
<evidence type="ECO:0000313" key="11">
    <source>
        <dbReference type="EMBL" id="GMA93421.1"/>
    </source>
</evidence>
<feature type="transmembrane region" description="Helical" evidence="9">
    <location>
        <begin position="185"/>
        <end position="205"/>
    </location>
</feature>
<keyword evidence="7 9" id="KW-1133">Transmembrane helix</keyword>
<sequence>MNPDTSAWTAMRVVGALRRLWWLVVALGIAGAGVAFGVSASATPIFQSTASLYFTLNQGGDAIDLNQGSTYTQNQMLSFAQLATSSRVLQPVIDDLGLDTTPRLLARTLQISIPQSTVVLEVQAASPDPRMAARVANAVTTSLVDVVREIAPTGADATPTVKAEVIDRAVVPRVQALPNKTRDSAIGLLIGLLLGVLIAIAVTALDTRIRSVDTLTRILDRPVLGTISRAPRKGRGLPVERDPLGQTAEDARRVRSSLAYASLSHPLRSLLVTSALPGDGKTTVAANLAYAMSGVSSVVIVDADLRRPRVGDYLGVEGSVGLTNVLLGELPFERAKLGWADSDLDVLPSGPIPPNPADVLTSGAMRRLLDEGLAAYELVIIDSPPVLSVADAALLAPIVDGVVIVIDARRTRQSQAAQTVHQLEAAGARVVGLILNNVKTPRASRSRYYYRTPTAVEAES</sequence>
<evidence type="ECO:0000256" key="1">
    <source>
        <dbReference type="ARBA" id="ARBA00004651"/>
    </source>
</evidence>
<evidence type="ECO:0000256" key="6">
    <source>
        <dbReference type="ARBA" id="ARBA00022840"/>
    </source>
</evidence>
<evidence type="ECO:0000256" key="2">
    <source>
        <dbReference type="ARBA" id="ARBA00006683"/>
    </source>
</evidence>
<name>A0ABQ6K0V9_9MICO</name>
<dbReference type="Pfam" id="PF10609">
    <property type="entry name" value="ParA"/>
    <property type="match status" value="1"/>
</dbReference>
<keyword evidence="5" id="KW-0547">Nucleotide-binding</keyword>